<evidence type="ECO:0000256" key="2">
    <source>
        <dbReference type="ARBA" id="ARBA00022649"/>
    </source>
</evidence>
<evidence type="ECO:0000313" key="10">
    <source>
        <dbReference type="Proteomes" id="UP000192273"/>
    </source>
</evidence>
<keyword evidence="6" id="KW-0460">Magnesium</keyword>
<sequence length="141" mass="15210">MEPTSACLDTSALIALLNDGEDAHTAVLREFQKYKSSGMVFITEVVFAEASAGMSSAEELRLALDELGISDLRATDECLFSAGQVFKEYRRSKGTGKKDGVLPDFMIGAVAKARGVALITLNDRDFVNKFSDLAVINPVKT</sequence>
<dbReference type="KEGG" id="rmm:ROSMUCSMR3_04240"/>
<accession>A0A1V0RV88</accession>
<keyword evidence="9" id="KW-0614">Plasmid</keyword>
<name>A0A1V0RV88_9RHOB</name>
<evidence type="ECO:0000256" key="4">
    <source>
        <dbReference type="ARBA" id="ARBA00022723"/>
    </source>
</evidence>
<comment type="cofactor">
    <cofactor evidence="1">
        <name>Mg(2+)</name>
        <dbReference type="ChEBI" id="CHEBI:18420"/>
    </cofactor>
</comment>
<keyword evidence="3" id="KW-0540">Nuclease</keyword>
<comment type="similarity">
    <text evidence="7">Belongs to the PINc/VapC protein family.</text>
</comment>
<keyword evidence="10" id="KW-1185">Reference proteome</keyword>
<dbReference type="GO" id="GO:0016787">
    <property type="term" value="F:hydrolase activity"/>
    <property type="evidence" value="ECO:0007669"/>
    <property type="project" value="UniProtKB-KW"/>
</dbReference>
<keyword evidence="5 9" id="KW-0378">Hydrolase</keyword>
<dbReference type="OrthoDB" id="9800524at2"/>
<proteinExistence type="inferred from homology"/>
<feature type="domain" description="PIN" evidence="8">
    <location>
        <begin position="7"/>
        <end position="127"/>
    </location>
</feature>
<gene>
    <name evidence="9" type="primary">vapC</name>
    <name evidence="9" type="ORF">ROSMUCSMR3_04240</name>
</gene>
<evidence type="ECO:0000259" key="8">
    <source>
        <dbReference type="Pfam" id="PF01850"/>
    </source>
</evidence>
<dbReference type="Proteomes" id="UP000192273">
    <property type="component" value="Plasmid pSMR3-2"/>
</dbReference>
<protein>
    <submittedName>
        <fullName evidence="9">tRNA(fMet)-specific endonuclease VapC</fullName>
        <ecNumber evidence="9">3.1.-.-</ecNumber>
    </submittedName>
</protein>
<dbReference type="SUPFAM" id="SSF88723">
    <property type="entry name" value="PIN domain-like"/>
    <property type="match status" value="1"/>
</dbReference>
<keyword evidence="2" id="KW-1277">Toxin-antitoxin system</keyword>
<dbReference type="AlphaFoldDB" id="A0A1V0RV88"/>
<evidence type="ECO:0000313" key="9">
    <source>
        <dbReference type="EMBL" id="ARE85683.1"/>
    </source>
</evidence>
<dbReference type="GO" id="GO:0004519">
    <property type="term" value="F:endonuclease activity"/>
    <property type="evidence" value="ECO:0007669"/>
    <property type="project" value="UniProtKB-KW"/>
</dbReference>
<geneLocation type="plasmid" evidence="10">
    <name>psmr3-2</name>
</geneLocation>
<evidence type="ECO:0000256" key="7">
    <source>
        <dbReference type="ARBA" id="ARBA00038093"/>
    </source>
</evidence>
<dbReference type="RefSeq" id="WP_081508740.1">
    <property type="nucleotide sequence ID" value="NZ_CP020476.1"/>
</dbReference>
<dbReference type="InterPro" id="IPR050556">
    <property type="entry name" value="Type_II_TA_system_RNase"/>
</dbReference>
<keyword evidence="4" id="KW-0479">Metal-binding</keyword>
<dbReference type="EMBL" id="CP020476">
    <property type="protein sequence ID" value="ARE85683.1"/>
    <property type="molecule type" value="Genomic_DNA"/>
</dbReference>
<evidence type="ECO:0000256" key="1">
    <source>
        <dbReference type="ARBA" id="ARBA00001946"/>
    </source>
</evidence>
<evidence type="ECO:0000256" key="6">
    <source>
        <dbReference type="ARBA" id="ARBA00022842"/>
    </source>
</evidence>
<keyword evidence="9" id="KW-0255">Endonuclease</keyword>
<dbReference type="Gene3D" id="3.40.50.1010">
    <property type="entry name" value="5'-nuclease"/>
    <property type="match status" value="1"/>
</dbReference>
<dbReference type="PANTHER" id="PTHR33653:SF1">
    <property type="entry name" value="RIBONUCLEASE VAPC2"/>
    <property type="match status" value="1"/>
</dbReference>
<dbReference type="EC" id="3.1.-.-" evidence="9"/>
<reference evidence="9 10" key="1">
    <citation type="submission" date="2017-03" db="EMBL/GenBank/DDBJ databases">
        <title>Genome Sequence of Roseovarius mucosus strain SMR3 Isolated from a culture of the Diatom Skeletonema marinoi.</title>
        <authorList>
            <person name="Topel M."/>
            <person name="Pinder M."/>
            <person name="Johansson O.N."/>
            <person name="Kourtchenko O."/>
            <person name="Godhe A."/>
            <person name="Clarke A.K."/>
        </authorList>
    </citation>
    <scope>NUCLEOTIDE SEQUENCE [LARGE SCALE GENOMIC DNA]</scope>
    <source>
        <strain evidence="9 10">SMR3</strain>
        <plasmid evidence="10">psmr3-2</plasmid>
    </source>
</reference>
<evidence type="ECO:0000256" key="3">
    <source>
        <dbReference type="ARBA" id="ARBA00022722"/>
    </source>
</evidence>
<dbReference type="PANTHER" id="PTHR33653">
    <property type="entry name" value="RIBONUCLEASE VAPC2"/>
    <property type="match status" value="1"/>
</dbReference>
<dbReference type="InterPro" id="IPR002716">
    <property type="entry name" value="PIN_dom"/>
</dbReference>
<evidence type="ECO:0000256" key="5">
    <source>
        <dbReference type="ARBA" id="ARBA00022801"/>
    </source>
</evidence>
<dbReference type="GO" id="GO:0046872">
    <property type="term" value="F:metal ion binding"/>
    <property type="evidence" value="ECO:0007669"/>
    <property type="project" value="UniProtKB-KW"/>
</dbReference>
<organism evidence="9 10">
    <name type="scientific">Roseovarius mucosus</name>
    <dbReference type="NCBI Taxonomy" id="215743"/>
    <lineage>
        <taxon>Bacteria</taxon>
        <taxon>Pseudomonadati</taxon>
        <taxon>Pseudomonadota</taxon>
        <taxon>Alphaproteobacteria</taxon>
        <taxon>Rhodobacterales</taxon>
        <taxon>Roseobacteraceae</taxon>
        <taxon>Roseovarius</taxon>
    </lineage>
</organism>
<dbReference type="Pfam" id="PF01850">
    <property type="entry name" value="PIN"/>
    <property type="match status" value="1"/>
</dbReference>
<dbReference type="InterPro" id="IPR029060">
    <property type="entry name" value="PIN-like_dom_sf"/>
</dbReference>